<dbReference type="Pfam" id="PF13474">
    <property type="entry name" value="SnoaL_3"/>
    <property type="match status" value="1"/>
</dbReference>
<dbReference type="EMBL" id="RBIG01000001">
    <property type="protein sequence ID" value="RKQ73413.1"/>
    <property type="molecule type" value="Genomic_DNA"/>
</dbReference>
<dbReference type="PANTHER" id="PTHR34957:SF1">
    <property type="entry name" value="NUCLEAR TRANSPORT FACTOR 2 (NTF2) FAMILY PROTEIN"/>
    <property type="match status" value="1"/>
</dbReference>
<dbReference type="PANTHER" id="PTHR34957">
    <property type="entry name" value="NUCLEAR TRANSPORT FACTOR 2 (NTF2) FAMILY PROTEIN"/>
    <property type="match status" value="1"/>
</dbReference>
<evidence type="ECO:0000313" key="3">
    <source>
        <dbReference type="EMBL" id="RKQ73413.1"/>
    </source>
</evidence>
<reference evidence="3 4" key="1">
    <citation type="submission" date="2018-10" db="EMBL/GenBank/DDBJ databases">
        <title>Comparative analysis of microorganisms from saline springs in Andes Mountain Range, Colombia.</title>
        <authorList>
            <person name="Rubin E."/>
        </authorList>
    </citation>
    <scope>NUCLEOTIDE SEQUENCE [LARGE SCALE GENOMIC DNA]</scope>
    <source>
        <strain evidence="3 4">USBA 36</strain>
    </source>
</reference>
<dbReference type="Gene3D" id="3.10.450.50">
    <property type="match status" value="1"/>
</dbReference>
<sequence length="139" mass="15544">MHERMALLFANEAFYAAFAGRDYPAMEALWARRAPVACIHPGWGVLEGREAVMESWRGILGNTGNAPSVTPRDARAFVLGEAGYVTCFEAFPEGFLIATNLFVREEGEWRLVHHQAGPTRDQPPEDEDEDDPTRPRSVQ</sequence>
<comment type="caution">
    <text evidence="3">The sequence shown here is derived from an EMBL/GenBank/DDBJ whole genome shotgun (WGS) entry which is preliminary data.</text>
</comment>
<feature type="domain" description="SnoaL-like" evidence="2">
    <location>
        <begin position="10"/>
        <end position="116"/>
    </location>
</feature>
<accession>A0A420WQV7</accession>
<evidence type="ECO:0000256" key="1">
    <source>
        <dbReference type="SAM" id="MobiDB-lite"/>
    </source>
</evidence>
<dbReference type="InterPro" id="IPR037401">
    <property type="entry name" value="SnoaL-like"/>
</dbReference>
<protein>
    <submittedName>
        <fullName evidence="3">SnoaL-like protein</fullName>
    </submittedName>
</protein>
<name>A0A420WQV7_9PROT</name>
<proteinExistence type="predicted"/>
<dbReference type="SUPFAM" id="SSF54427">
    <property type="entry name" value="NTF2-like"/>
    <property type="match status" value="1"/>
</dbReference>
<gene>
    <name evidence="3" type="ORF">BCL74_1201</name>
</gene>
<evidence type="ECO:0000259" key="2">
    <source>
        <dbReference type="Pfam" id="PF13474"/>
    </source>
</evidence>
<dbReference type="RefSeq" id="WP_008944322.1">
    <property type="nucleotide sequence ID" value="NZ_RBIG01000001.1"/>
</dbReference>
<dbReference type="AlphaFoldDB" id="A0A420WQV7"/>
<organism evidence="3 4">
    <name type="scientific">Oceanibaculum indicum</name>
    <dbReference type="NCBI Taxonomy" id="526216"/>
    <lineage>
        <taxon>Bacteria</taxon>
        <taxon>Pseudomonadati</taxon>
        <taxon>Pseudomonadota</taxon>
        <taxon>Alphaproteobacteria</taxon>
        <taxon>Rhodospirillales</taxon>
        <taxon>Oceanibaculaceae</taxon>
        <taxon>Oceanibaculum</taxon>
    </lineage>
</organism>
<dbReference type="OrthoDB" id="9786718at2"/>
<evidence type="ECO:0000313" key="4">
    <source>
        <dbReference type="Proteomes" id="UP000277424"/>
    </source>
</evidence>
<dbReference type="InterPro" id="IPR032710">
    <property type="entry name" value="NTF2-like_dom_sf"/>
</dbReference>
<dbReference type="Proteomes" id="UP000277424">
    <property type="component" value="Unassembled WGS sequence"/>
</dbReference>
<feature type="region of interest" description="Disordered" evidence="1">
    <location>
        <begin position="114"/>
        <end position="139"/>
    </location>
</feature>